<evidence type="ECO:0000256" key="4">
    <source>
        <dbReference type="ARBA" id="ARBA00023242"/>
    </source>
</evidence>
<dbReference type="PRINTS" id="PR00024">
    <property type="entry name" value="HOMEOBOX"/>
</dbReference>
<dbReference type="InterPro" id="IPR050460">
    <property type="entry name" value="Distal-less_Homeobox_TF"/>
</dbReference>
<dbReference type="InterPro" id="IPR017970">
    <property type="entry name" value="Homeobox_CS"/>
</dbReference>
<dbReference type="Proteomes" id="UP001158576">
    <property type="component" value="Chromosome 2"/>
</dbReference>
<feature type="region of interest" description="Disordered" evidence="7">
    <location>
        <begin position="260"/>
        <end position="282"/>
    </location>
</feature>
<dbReference type="PROSITE" id="PS00027">
    <property type="entry name" value="HOMEOBOX_1"/>
    <property type="match status" value="1"/>
</dbReference>
<feature type="compositionally biased region" description="Polar residues" evidence="7">
    <location>
        <begin position="30"/>
        <end position="41"/>
    </location>
</feature>
<evidence type="ECO:0000256" key="2">
    <source>
        <dbReference type="ARBA" id="ARBA00023125"/>
    </source>
</evidence>
<sequence>MTESVEFSPSEYQIALPPFGSAFVGDSPGRENQSPQVSTVPVSHGNILWHTKHEPEETYENSISPNASSRSMANEEGLEEDRSESPEQMEGGRRSKGSKKPRKPRTIYSSYQLNELVRRFQKTQYLALPERAELAATLGLTQTQVKIWFQNRRSKFKKQVKHMNLPMEHSQKQASMYQPIGREYEASEYYSNMPGFVYWTPEQYQHAAANNSAGYYQPVSQWDEAHQVDCTPTIYSMPEQPVSDSIDQVCLNSQPGANPGAIISQVAPPPITLPIPTSQDHH</sequence>
<evidence type="ECO:0000256" key="1">
    <source>
        <dbReference type="ARBA" id="ARBA00007916"/>
    </source>
</evidence>
<dbReference type="SMART" id="SM00389">
    <property type="entry name" value="HOX"/>
    <property type="match status" value="1"/>
</dbReference>
<dbReference type="Gene3D" id="1.10.10.60">
    <property type="entry name" value="Homeodomain-like"/>
    <property type="match status" value="1"/>
</dbReference>
<evidence type="ECO:0000259" key="8">
    <source>
        <dbReference type="PROSITE" id="PS50071"/>
    </source>
</evidence>
<keyword evidence="10" id="KW-1185">Reference proteome</keyword>
<dbReference type="PROSITE" id="PS50071">
    <property type="entry name" value="HOMEOBOX_2"/>
    <property type="match status" value="1"/>
</dbReference>
<accession>A0ABN7T0C1</accession>
<gene>
    <name evidence="9" type="ORF">OKIOD_LOCUS14216</name>
</gene>
<dbReference type="InterPro" id="IPR001356">
    <property type="entry name" value="HD"/>
</dbReference>
<feature type="compositionally biased region" description="Basic residues" evidence="7">
    <location>
        <begin position="94"/>
        <end position="105"/>
    </location>
</feature>
<keyword evidence="3 5" id="KW-0371">Homeobox</keyword>
<evidence type="ECO:0000256" key="5">
    <source>
        <dbReference type="PROSITE-ProRule" id="PRU00108"/>
    </source>
</evidence>
<dbReference type="InterPro" id="IPR009057">
    <property type="entry name" value="Homeodomain-like_sf"/>
</dbReference>
<feature type="DNA-binding region" description="Homeobox" evidence="5">
    <location>
        <begin position="101"/>
        <end position="160"/>
    </location>
</feature>
<dbReference type="InterPro" id="IPR000047">
    <property type="entry name" value="HTH_motif"/>
</dbReference>
<comment type="similarity">
    <text evidence="1">Belongs to the distal-less homeobox family.</text>
</comment>
<feature type="compositionally biased region" description="Polar residues" evidence="7">
    <location>
        <begin position="60"/>
        <end position="72"/>
    </location>
</feature>
<reference evidence="9 10" key="1">
    <citation type="submission" date="2021-04" db="EMBL/GenBank/DDBJ databases">
        <authorList>
            <person name="Bliznina A."/>
        </authorList>
    </citation>
    <scope>NUCLEOTIDE SEQUENCE [LARGE SCALE GENOMIC DNA]</scope>
</reference>
<dbReference type="PANTHER" id="PTHR24327">
    <property type="entry name" value="HOMEOBOX PROTEIN"/>
    <property type="match status" value="1"/>
</dbReference>
<evidence type="ECO:0000256" key="3">
    <source>
        <dbReference type="ARBA" id="ARBA00023155"/>
    </source>
</evidence>
<keyword evidence="4 5" id="KW-0539">Nucleus</keyword>
<dbReference type="Pfam" id="PF00046">
    <property type="entry name" value="Homeodomain"/>
    <property type="match status" value="1"/>
</dbReference>
<dbReference type="PANTHER" id="PTHR24327:SF81">
    <property type="entry name" value="HOMEOTIC PROTEIN DISTAL-LESS-RELATED"/>
    <property type="match status" value="1"/>
</dbReference>
<evidence type="ECO:0000256" key="7">
    <source>
        <dbReference type="SAM" id="MobiDB-lite"/>
    </source>
</evidence>
<organism evidence="9 10">
    <name type="scientific">Oikopleura dioica</name>
    <name type="common">Tunicate</name>
    <dbReference type="NCBI Taxonomy" id="34765"/>
    <lineage>
        <taxon>Eukaryota</taxon>
        <taxon>Metazoa</taxon>
        <taxon>Chordata</taxon>
        <taxon>Tunicata</taxon>
        <taxon>Appendicularia</taxon>
        <taxon>Copelata</taxon>
        <taxon>Oikopleuridae</taxon>
        <taxon>Oikopleura</taxon>
    </lineage>
</organism>
<protein>
    <submittedName>
        <fullName evidence="9">Oidioi.mRNA.OKI2018_I69.chr2.g5451.t1.cds</fullName>
    </submittedName>
</protein>
<evidence type="ECO:0000313" key="9">
    <source>
        <dbReference type="EMBL" id="CAG5111117.1"/>
    </source>
</evidence>
<dbReference type="PRINTS" id="PR00031">
    <property type="entry name" value="HTHREPRESSR"/>
</dbReference>
<name>A0ABN7T0C1_OIKDI</name>
<feature type="region of interest" description="Disordered" evidence="7">
    <location>
        <begin position="19"/>
        <end position="107"/>
    </location>
</feature>
<proteinExistence type="inferred from homology"/>
<feature type="domain" description="Homeobox" evidence="8">
    <location>
        <begin position="99"/>
        <end position="159"/>
    </location>
</feature>
<dbReference type="SUPFAM" id="SSF46689">
    <property type="entry name" value="Homeodomain-like"/>
    <property type="match status" value="1"/>
</dbReference>
<dbReference type="EMBL" id="OU015567">
    <property type="protein sequence ID" value="CAG5111117.1"/>
    <property type="molecule type" value="Genomic_DNA"/>
</dbReference>
<dbReference type="CDD" id="cd00086">
    <property type="entry name" value="homeodomain"/>
    <property type="match status" value="1"/>
</dbReference>
<evidence type="ECO:0000256" key="6">
    <source>
        <dbReference type="RuleBase" id="RU000682"/>
    </source>
</evidence>
<dbReference type="InterPro" id="IPR020479">
    <property type="entry name" value="HD_metazoa"/>
</dbReference>
<evidence type="ECO:0000313" key="10">
    <source>
        <dbReference type="Proteomes" id="UP001158576"/>
    </source>
</evidence>
<comment type="subcellular location">
    <subcellularLocation>
        <location evidence="5 6">Nucleus</location>
    </subcellularLocation>
</comment>
<keyword evidence="2 5" id="KW-0238">DNA-binding</keyword>